<gene>
    <name evidence="1" type="ORF">H8S84_14350</name>
</gene>
<dbReference type="RefSeq" id="WP_187068048.1">
    <property type="nucleotide sequence ID" value="NZ_JACRVF010000004.1"/>
</dbReference>
<evidence type="ECO:0000313" key="2">
    <source>
        <dbReference type="Proteomes" id="UP000603640"/>
    </source>
</evidence>
<name>A0A923N8A2_9BACT</name>
<dbReference type="Proteomes" id="UP000603640">
    <property type="component" value="Unassembled WGS sequence"/>
</dbReference>
<comment type="caution">
    <text evidence="1">The sequence shown here is derived from an EMBL/GenBank/DDBJ whole genome shotgun (WGS) entry which is preliminary data.</text>
</comment>
<protein>
    <submittedName>
        <fullName evidence="1">Uncharacterized protein</fullName>
    </submittedName>
</protein>
<dbReference type="AlphaFoldDB" id="A0A923N8A2"/>
<accession>A0A923N8A2</accession>
<dbReference type="EMBL" id="JACRVF010000004">
    <property type="protein sequence ID" value="MBC5994026.1"/>
    <property type="molecule type" value="Genomic_DNA"/>
</dbReference>
<reference evidence="1" key="1">
    <citation type="submission" date="2020-08" db="EMBL/GenBank/DDBJ databases">
        <title>Pontibacter sp. SD6 16S ribosomal RNA gene Genome sequencing and assembly.</title>
        <authorList>
            <person name="Kang M."/>
        </authorList>
    </citation>
    <scope>NUCLEOTIDE SEQUENCE</scope>
    <source>
        <strain evidence="1">SD6</strain>
    </source>
</reference>
<evidence type="ECO:0000313" key="1">
    <source>
        <dbReference type="EMBL" id="MBC5994026.1"/>
    </source>
</evidence>
<organism evidence="1 2">
    <name type="scientific">Pontibacter cellulosilyticus</name>
    <dbReference type="NCBI Taxonomy" id="1720253"/>
    <lineage>
        <taxon>Bacteria</taxon>
        <taxon>Pseudomonadati</taxon>
        <taxon>Bacteroidota</taxon>
        <taxon>Cytophagia</taxon>
        <taxon>Cytophagales</taxon>
        <taxon>Hymenobacteraceae</taxon>
        <taxon>Pontibacter</taxon>
    </lineage>
</organism>
<proteinExistence type="predicted"/>
<keyword evidence="2" id="KW-1185">Reference proteome</keyword>
<sequence length="57" mass="6377">MMSNKELREEMVFVGGATLILYADDPAADAVCLTSDIDLSVSLAGYGIWNRHQERRF</sequence>